<dbReference type="EMBL" id="PJQL01002951">
    <property type="protein sequence ID" value="RCH82627.1"/>
    <property type="molecule type" value="Genomic_DNA"/>
</dbReference>
<dbReference type="AlphaFoldDB" id="A0A367IY68"/>
<evidence type="ECO:0000313" key="1">
    <source>
        <dbReference type="EMBL" id="RCH82627.1"/>
    </source>
</evidence>
<evidence type="ECO:0000313" key="2">
    <source>
        <dbReference type="Proteomes" id="UP000252139"/>
    </source>
</evidence>
<feature type="non-terminal residue" evidence="1">
    <location>
        <position position="1"/>
    </location>
</feature>
<gene>
    <name evidence="1" type="ORF">CU097_005155</name>
</gene>
<name>A0A367IY68_RHIAZ</name>
<accession>A0A367IY68</accession>
<dbReference type="Proteomes" id="UP000252139">
    <property type="component" value="Unassembled WGS sequence"/>
</dbReference>
<reference evidence="1 2" key="1">
    <citation type="journal article" date="2018" name="G3 (Bethesda)">
        <title>Phylogenetic and Phylogenomic Definition of Rhizopus Species.</title>
        <authorList>
            <person name="Gryganskyi A.P."/>
            <person name="Golan J."/>
            <person name="Dolatabadi S."/>
            <person name="Mondo S."/>
            <person name="Robb S."/>
            <person name="Idnurm A."/>
            <person name="Muszewska A."/>
            <person name="Steczkiewicz K."/>
            <person name="Masonjones S."/>
            <person name="Liao H.L."/>
            <person name="Gajdeczka M.T."/>
            <person name="Anike F."/>
            <person name="Vuek A."/>
            <person name="Anishchenko I.M."/>
            <person name="Voigt K."/>
            <person name="de Hoog G.S."/>
            <person name="Smith M.E."/>
            <person name="Heitman J."/>
            <person name="Vilgalys R."/>
            <person name="Stajich J.E."/>
        </authorList>
    </citation>
    <scope>NUCLEOTIDE SEQUENCE [LARGE SCALE GENOMIC DNA]</scope>
    <source>
        <strain evidence="1 2">CBS 357.93</strain>
    </source>
</reference>
<sequence length="127" mass="14744">KLSSADFTIIADNYNKIAKKWILKTGRNVEDIIFKSTKDFIYEHPAHSFILDINDSVWKNHFSNEELLEMKANASLSDSNKDLPVNLQDMIWRLNGKTTFRDIYDVFNAIQVDPVNNAEEFWLSKAC</sequence>
<organism evidence="1 2">
    <name type="scientific">Rhizopus azygosporus</name>
    <name type="common">Rhizopus microsporus var. azygosporus</name>
    <dbReference type="NCBI Taxonomy" id="86630"/>
    <lineage>
        <taxon>Eukaryota</taxon>
        <taxon>Fungi</taxon>
        <taxon>Fungi incertae sedis</taxon>
        <taxon>Mucoromycota</taxon>
        <taxon>Mucoromycotina</taxon>
        <taxon>Mucoromycetes</taxon>
        <taxon>Mucorales</taxon>
        <taxon>Mucorineae</taxon>
        <taxon>Rhizopodaceae</taxon>
        <taxon>Rhizopus</taxon>
    </lineage>
</organism>
<protein>
    <submittedName>
        <fullName evidence="1">Uncharacterized protein</fullName>
    </submittedName>
</protein>
<comment type="caution">
    <text evidence="1">The sequence shown here is derived from an EMBL/GenBank/DDBJ whole genome shotgun (WGS) entry which is preliminary data.</text>
</comment>
<keyword evidence="2" id="KW-1185">Reference proteome</keyword>
<proteinExistence type="predicted"/>
<dbReference type="OrthoDB" id="2289352at2759"/>